<comment type="caution">
    <text evidence="2">The sequence shown here is derived from an EMBL/GenBank/DDBJ whole genome shotgun (WGS) entry which is preliminary data.</text>
</comment>
<dbReference type="Gene3D" id="3.90.550.10">
    <property type="entry name" value="Spore Coat Polysaccharide Biosynthesis Protein SpsA, Chain A"/>
    <property type="match status" value="1"/>
</dbReference>
<dbReference type="GO" id="GO:0016740">
    <property type="term" value="F:transferase activity"/>
    <property type="evidence" value="ECO:0007669"/>
    <property type="project" value="UniProtKB-KW"/>
</dbReference>
<dbReference type="InterPro" id="IPR001173">
    <property type="entry name" value="Glyco_trans_2-like"/>
</dbReference>
<dbReference type="InterPro" id="IPR029044">
    <property type="entry name" value="Nucleotide-diphossugar_trans"/>
</dbReference>
<evidence type="ECO:0000313" key="2">
    <source>
        <dbReference type="EMBL" id="PSR20040.1"/>
    </source>
</evidence>
<dbReference type="CDD" id="cd00761">
    <property type="entry name" value="Glyco_tranf_GTA_type"/>
    <property type="match status" value="1"/>
</dbReference>
<dbReference type="EMBL" id="PXYV01000093">
    <property type="protein sequence ID" value="PSR20040.1"/>
    <property type="molecule type" value="Genomic_DNA"/>
</dbReference>
<protein>
    <submittedName>
        <fullName evidence="2">Glycosyltransferase family 2 protein</fullName>
    </submittedName>
</protein>
<reference evidence="2 3" key="1">
    <citation type="journal article" date="2014" name="BMC Genomics">
        <title>Comparison of environmental and isolate Sulfobacillus genomes reveals diverse carbon, sulfur, nitrogen, and hydrogen metabolisms.</title>
        <authorList>
            <person name="Justice N.B."/>
            <person name="Norman A."/>
            <person name="Brown C.T."/>
            <person name="Singh A."/>
            <person name="Thomas B.C."/>
            <person name="Banfield J.F."/>
        </authorList>
    </citation>
    <scope>NUCLEOTIDE SEQUENCE [LARGE SCALE GENOMIC DNA]</scope>
    <source>
        <strain evidence="2">AMDSBA3</strain>
    </source>
</reference>
<accession>A0A2T2WCT9</accession>
<dbReference type="AlphaFoldDB" id="A0A2T2WCT9"/>
<dbReference type="Pfam" id="PF00535">
    <property type="entry name" value="Glycos_transf_2"/>
    <property type="match status" value="1"/>
</dbReference>
<organism evidence="2 3">
    <name type="scientific">Sulfobacillus acidophilus</name>
    <dbReference type="NCBI Taxonomy" id="53633"/>
    <lineage>
        <taxon>Bacteria</taxon>
        <taxon>Bacillati</taxon>
        <taxon>Bacillota</taxon>
        <taxon>Clostridia</taxon>
        <taxon>Eubacteriales</taxon>
        <taxon>Clostridiales Family XVII. Incertae Sedis</taxon>
        <taxon>Sulfobacillus</taxon>
    </lineage>
</organism>
<gene>
    <name evidence="2" type="ORF">C7B45_16850</name>
</gene>
<proteinExistence type="predicted"/>
<dbReference type="InterPro" id="IPR050834">
    <property type="entry name" value="Glycosyltransf_2"/>
</dbReference>
<keyword evidence="2" id="KW-0808">Transferase</keyword>
<dbReference type="PANTHER" id="PTHR43685:SF2">
    <property type="entry name" value="GLYCOSYLTRANSFERASE 2-LIKE DOMAIN-CONTAINING PROTEIN"/>
    <property type="match status" value="1"/>
</dbReference>
<dbReference type="SUPFAM" id="SSF53448">
    <property type="entry name" value="Nucleotide-diphospho-sugar transferases"/>
    <property type="match status" value="1"/>
</dbReference>
<name>A0A2T2WCT9_9FIRM</name>
<evidence type="ECO:0000259" key="1">
    <source>
        <dbReference type="Pfam" id="PF00535"/>
    </source>
</evidence>
<dbReference type="Proteomes" id="UP000241848">
    <property type="component" value="Unassembled WGS sequence"/>
</dbReference>
<evidence type="ECO:0000313" key="3">
    <source>
        <dbReference type="Proteomes" id="UP000241848"/>
    </source>
</evidence>
<feature type="domain" description="Glycosyltransferase 2-like" evidence="1">
    <location>
        <begin position="5"/>
        <end position="115"/>
    </location>
</feature>
<sequence>MVSISVVIPAYNAEKTIADAILSVVAQSVPVQEIIVIDDGSTDSTAQLVQSRFPQVQVQQIANGGPSRARNVGMRMAHGDWIAFLDADDRWHPEKMRIQLAARDGGARLVASDWVRGAEFTSPPDPVPRTQLGYRDLLKMNQFQTSTVLIERGLANVLGGFDSNVDGAEDWDYWLRASRETTIVKVDWPLVQYRDLATGYSKNVWRVYVTMQPMLDKHRETAPVSAQEFSTLEAWHHLRFWVAFGLAHDGDHARAAWHNAIQRRLRRYVPRAAWHYLAPFLIQRMRRRARG</sequence>
<dbReference type="PANTHER" id="PTHR43685">
    <property type="entry name" value="GLYCOSYLTRANSFERASE"/>
    <property type="match status" value="1"/>
</dbReference>